<proteinExistence type="predicted"/>
<accession>B8F0T1</accession>
<evidence type="ECO:0000313" key="1">
    <source>
        <dbReference type="EMBL" id="ACL34519.1"/>
    </source>
</evidence>
<keyword evidence="1" id="KW-0614">Plasmid</keyword>
<name>B8F0T1_BORGR</name>
<keyword evidence="2" id="KW-1185">Reference proteome</keyword>
<reference evidence="1 2" key="1">
    <citation type="journal article" date="2011" name="J. Bacteriol.">
        <title>Whole-genome sequences of two Borrelia afzelii and two Borrelia garinii Lyme disease agent isolates.</title>
        <authorList>
            <person name="Casjens S.R."/>
            <person name="Mongodin E.F."/>
            <person name="Qiu W.-G."/>
            <person name="Dunn J.J."/>
            <person name="Luft B.J."/>
            <person name="Fraser-Liggett C.M."/>
            <person name="Schutzer S.E."/>
        </authorList>
    </citation>
    <scope>NUCLEOTIDE SEQUENCE [LARGE SCALE GENOMIC DNA]</scope>
    <source>
        <strain evidence="1 2">PBr</strain>
    </source>
</reference>
<geneLocation type="plasmid" evidence="1 2">
    <name>PBr_lp36</name>
</geneLocation>
<dbReference type="AlphaFoldDB" id="B8F0T1"/>
<sequence>MQLLSIKTLKNLFVFEGREAHVIQVFLKDSSTLGTFKK</sequence>
<gene>
    <name evidence="1" type="ORF">BGAPBR_K0048</name>
</gene>
<organism evidence="1 2">
    <name type="scientific">Borreliella garinii PBr</name>
    <dbReference type="NCBI Taxonomy" id="498743"/>
    <lineage>
        <taxon>Bacteria</taxon>
        <taxon>Pseudomonadati</taxon>
        <taxon>Spirochaetota</taxon>
        <taxon>Spirochaetia</taxon>
        <taxon>Spirochaetales</taxon>
        <taxon>Borreliaceae</taxon>
        <taxon>Borreliella</taxon>
    </lineage>
</organism>
<protein>
    <submittedName>
        <fullName evidence="1">Uncharacterized protein</fullName>
    </submittedName>
</protein>
<evidence type="ECO:0000313" key="2">
    <source>
        <dbReference type="Proteomes" id="UP000006103"/>
    </source>
</evidence>
<dbReference type="Proteomes" id="UP000006103">
    <property type="component" value="Plasmid PBr_lp36"/>
</dbReference>
<dbReference type="EMBL" id="CP001302">
    <property type="protein sequence ID" value="ACL34519.1"/>
    <property type="molecule type" value="Genomic_DNA"/>
</dbReference>